<dbReference type="GO" id="GO:0009279">
    <property type="term" value="C:cell outer membrane"/>
    <property type="evidence" value="ECO:0007669"/>
    <property type="project" value="UniProtKB-SubCell"/>
</dbReference>
<comment type="subcellular location">
    <subcellularLocation>
        <location evidence="1">Cell outer membrane</location>
    </subcellularLocation>
</comment>
<dbReference type="Proteomes" id="UP000281112">
    <property type="component" value="Unassembled WGS sequence"/>
</dbReference>
<keyword evidence="3" id="KW-0998">Cell outer membrane</keyword>
<dbReference type="InterPro" id="IPR036737">
    <property type="entry name" value="OmpA-like_sf"/>
</dbReference>
<accession>A0A3N9TJV2</accession>
<reference evidence="6 7" key="1">
    <citation type="submission" date="2018-11" db="EMBL/GenBank/DDBJ databases">
        <title>Vibrio LJC006 sp. nov., isolated from seawater during the bloom of the enteromorpha.</title>
        <authorList>
            <person name="Liang J."/>
        </authorList>
    </citation>
    <scope>NUCLEOTIDE SEQUENCE [LARGE SCALE GENOMIC DNA]</scope>
    <source>
        <strain evidence="6 7">LJC006</strain>
    </source>
</reference>
<dbReference type="PRINTS" id="PR01021">
    <property type="entry name" value="OMPADOMAIN"/>
</dbReference>
<dbReference type="CDD" id="cd07185">
    <property type="entry name" value="OmpA_C-like"/>
    <property type="match status" value="1"/>
</dbReference>
<evidence type="ECO:0000256" key="1">
    <source>
        <dbReference type="ARBA" id="ARBA00004442"/>
    </source>
</evidence>
<dbReference type="OrthoDB" id="9782229at2"/>
<dbReference type="Gene3D" id="3.30.1330.60">
    <property type="entry name" value="OmpA-like domain"/>
    <property type="match status" value="1"/>
</dbReference>
<comment type="caution">
    <text evidence="6">The sequence shown here is derived from an EMBL/GenBank/DDBJ whole genome shotgun (WGS) entry which is preliminary data.</text>
</comment>
<feature type="domain" description="OmpA-like" evidence="5">
    <location>
        <begin position="97"/>
        <end position="215"/>
    </location>
</feature>
<proteinExistence type="predicted"/>
<evidence type="ECO:0000256" key="2">
    <source>
        <dbReference type="ARBA" id="ARBA00023136"/>
    </source>
</evidence>
<evidence type="ECO:0000256" key="3">
    <source>
        <dbReference type="ARBA" id="ARBA00023237"/>
    </source>
</evidence>
<protein>
    <submittedName>
        <fullName evidence="6">OmpA family protein</fullName>
    </submittedName>
</protein>
<dbReference type="PROSITE" id="PS51123">
    <property type="entry name" value="OMPA_2"/>
    <property type="match status" value="1"/>
</dbReference>
<dbReference type="PROSITE" id="PS51257">
    <property type="entry name" value="PROKAR_LIPOPROTEIN"/>
    <property type="match status" value="1"/>
</dbReference>
<evidence type="ECO:0000313" key="7">
    <source>
        <dbReference type="Proteomes" id="UP000281112"/>
    </source>
</evidence>
<name>A0A3N9TJV2_9VIBR</name>
<dbReference type="InterPro" id="IPR050330">
    <property type="entry name" value="Bact_OuterMem_StrucFunc"/>
</dbReference>
<evidence type="ECO:0000259" key="5">
    <source>
        <dbReference type="PROSITE" id="PS51123"/>
    </source>
</evidence>
<dbReference type="RefSeq" id="WP_124935261.1">
    <property type="nucleotide sequence ID" value="NZ_RJVQ01000001.1"/>
</dbReference>
<gene>
    <name evidence="6" type="ORF">EES38_00755</name>
</gene>
<dbReference type="SUPFAM" id="SSF103088">
    <property type="entry name" value="OmpA-like"/>
    <property type="match status" value="1"/>
</dbReference>
<sequence length="215" mass="23865">MKYLIFVLIFALSGCGSLLTNQYFNSKKLLDTAPKESGDVMYPEWGEGENVTETDSLVQSVQTQPQSSPKRQIDYSTLGTLTQYLSAQNIEYEVLQGNFPVVRIKRIIRFDTGSDKVSYDSRAWIYKISDFLSGKNNIEVIVDGHADNTGGDGLNDNLSRRRAIAVKALLVDAPNVYTNSIYTRGFSSAVPLCGTSNTKSSSCNRRVEIFFIVTS</sequence>
<dbReference type="Pfam" id="PF00691">
    <property type="entry name" value="OmpA"/>
    <property type="match status" value="1"/>
</dbReference>
<organism evidence="6 7">
    <name type="scientific">Vibrio viridaestus</name>
    <dbReference type="NCBI Taxonomy" id="2487322"/>
    <lineage>
        <taxon>Bacteria</taxon>
        <taxon>Pseudomonadati</taxon>
        <taxon>Pseudomonadota</taxon>
        <taxon>Gammaproteobacteria</taxon>
        <taxon>Vibrionales</taxon>
        <taxon>Vibrionaceae</taxon>
        <taxon>Vibrio</taxon>
    </lineage>
</organism>
<dbReference type="PANTHER" id="PTHR30329">
    <property type="entry name" value="STATOR ELEMENT OF FLAGELLAR MOTOR COMPLEX"/>
    <property type="match status" value="1"/>
</dbReference>
<dbReference type="InterPro" id="IPR006664">
    <property type="entry name" value="OMP_bac"/>
</dbReference>
<evidence type="ECO:0000256" key="4">
    <source>
        <dbReference type="PROSITE-ProRule" id="PRU00473"/>
    </source>
</evidence>
<evidence type="ECO:0000313" key="6">
    <source>
        <dbReference type="EMBL" id="RQW64609.1"/>
    </source>
</evidence>
<dbReference type="EMBL" id="RJVQ01000001">
    <property type="protein sequence ID" value="RQW64609.1"/>
    <property type="molecule type" value="Genomic_DNA"/>
</dbReference>
<dbReference type="InterPro" id="IPR006665">
    <property type="entry name" value="OmpA-like"/>
</dbReference>
<keyword evidence="2 4" id="KW-0472">Membrane</keyword>
<keyword evidence="7" id="KW-1185">Reference proteome</keyword>
<dbReference type="PANTHER" id="PTHR30329:SF21">
    <property type="entry name" value="LIPOPROTEIN YIAD-RELATED"/>
    <property type="match status" value="1"/>
</dbReference>
<dbReference type="AlphaFoldDB" id="A0A3N9TJV2"/>